<accession>A7K817</accession>
<reference evidence="1 2" key="1">
    <citation type="submission" date="2006-09" db="EMBL/GenBank/DDBJ databases">
        <title>Sequence and annotation of the 288-kb ATCV-1 virus that infects an endosymbiotic Chlorella strain of the heliozoon Acanthocystis turfacea.</title>
        <authorList>
            <person name="Fitzgerald L.A."/>
            <person name="Graves M.V."/>
            <person name="Li X."/>
            <person name="Pfitzner A.J.P."/>
            <person name="Hartigan J."/>
            <person name="Van Etten J.L."/>
        </authorList>
    </citation>
    <scope>NUCLEOTIDE SEQUENCE [LARGE SCALE GENOMIC DNA]</scope>
    <source>
        <strain evidence="1 2">ATCV-1</strain>
    </source>
</reference>
<name>A7K817_9PHYC</name>
<gene>
    <name evidence="1" type="primary">z057L</name>
    <name evidence="1" type="ORF">ATCV1_z057L</name>
</gene>
<proteinExistence type="predicted"/>
<dbReference type="KEGG" id="vg:5470199"/>
<protein>
    <submittedName>
        <fullName evidence="1">Uncharacterized protein z057L</fullName>
    </submittedName>
</protein>
<evidence type="ECO:0000313" key="2">
    <source>
        <dbReference type="Proteomes" id="UP000202420"/>
    </source>
</evidence>
<dbReference type="GeneID" id="5470199"/>
<dbReference type="EMBL" id="EF101928">
    <property type="protein sequence ID" value="ABT16191.1"/>
    <property type="molecule type" value="Genomic_DNA"/>
</dbReference>
<dbReference type="RefSeq" id="YP_001426538.1">
    <property type="nucleotide sequence ID" value="NC_008724.1"/>
</dbReference>
<keyword evidence="2" id="KW-1185">Reference proteome</keyword>
<organism evidence="1 2">
    <name type="scientific">Chlorovirus heliozoae</name>
    <dbReference type="NCBI Taxonomy" id="322019"/>
    <lineage>
        <taxon>Viruses</taxon>
        <taxon>Varidnaviria</taxon>
        <taxon>Bamfordvirae</taxon>
        <taxon>Nucleocytoviricota</taxon>
        <taxon>Megaviricetes</taxon>
        <taxon>Algavirales</taxon>
        <taxon>Phycodnaviridae</taxon>
        <taxon>Chlorovirus</taxon>
    </lineage>
</organism>
<evidence type="ECO:0000313" key="1">
    <source>
        <dbReference type="EMBL" id="ABT16191.1"/>
    </source>
</evidence>
<dbReference type="Proteomes" id="UP000202420">
    <property type="component" value="Segment"/>
</dbReference>
<sequence length="69" mass="7500">MSVLCISQDHLCPFTSTSGAKSEGTMGARGICRTCSLTREFCVFLRTHMTSSLLSMQGGWYKEGSTRAS</sequence>